<gene>
    <name evidence="4" type="ORF">FCM35_KLT15016</name>
    <name evidence="3" type="ORF">FCM35_KLT21801</name>
</gene>
<comment type="catalytic activity">
    <reaction evidence="1">
        <text>Hydrolysis of (1-&gt;4)-alpha-D-glucosidic linkages in polysaccharides so as to remove successive maltose units from the non-reducing ends of the chains.</text>
        <dbReference type="EC" id="3.2.1.2"/>
    </reaction>
</comment>
<dbReference type="GO" id="GO:0000272">
    <property type="term" value="P:polysaccharide catabolic process"/>
    <property type="evidence" value="ECO:0007669"/>
    <property type="project" value="InterPro"/>
</dbReference>
<dbReference type="Gene3D" id="3.20.20.80">
    <property type="entry name" value="Glycosidases"/>
    <property type="match status" value="1"/>
</dbReference>
<evidence type="ECO:0000313" key="4">
    <source>
        <dbReference type="EMBL" id="KAF3320882.1"/>
    </source>
</evidence>
<dbReference type="GO" id="GO:0016161">
    <property type="term" value="F:beta-amylase activity"/>
    <property type="evidence" value="ECO:0007669"/>
    <property type="project" value="UniProtKB-EC"/>
</dbReference>
<sequence>MEWPRYSCFTTREGRTQVVCENALSRYDKNAYNQILKNTRPNGVNKNGPPKLRLLPRKLHADLDYCPFR</sequence>
<dbReference type="EMBL" id="SWLB01000028">
    <property type="protein sequence ID" value="KAF3320882.1"/>
    <property type="molecule type" value="Genomic_DNA"/>
</dbReference>
<evidence type="ECO:0000313" key="3">
    <source>
        <dbReference type="EMBL" id="KAF3319940.1"/>
    </source>
</evidence>
<accession>A0A833Q963</accession>
<dbReference type="AlphaFoldDB" id="A0A833Q963"/>
<organism evidence="3 5">
    <name type="scientific">Carex littledalei</name>
    <dbReference type="NCBI Taxonomy" id="544730"/>
    <lineage>
        <taxon>Eukaryota</taxon>
        <taxon>Viridiplantae</taxon>
        <taxon>Streptophyta</taxon>
        <taxon>Embryophyta</taxon>
        <taxon>Tracheophyta</taxon>
        <taxon>Spermatophyta</taxon>
        <taxon>Magnoliopsida</taxon>
        <taxon>Liliopsida</taxon>
        <taxon>Poales</taxon>
        <taxon>Cyperaceae</taxon>
        <taxon>Cyperoideae</taxon>
        <taxon>Cariceae</taxon>
        <taxon>Carex</taxon>
        <taxon>Carex subgen. Euthyceras</taxon>
    </lineage>
</organism>
<dbReference type="InterPro" id="IPR001371">
    <property type="entry name" value="Glyco_hydro_14B_pln"/>
</dbReference>
<name>A0A833Q963_9POAL</name>
<evidence type="ECO:0000313" key="5">
    <source>
        <dbReference type="Proteomes" id="UP000623129"/>
    </source>
</evidence>
<dbReference type="OrthoDB" id="649527at2759"/>
<dbReference type="EMBL" id="SWLB01000186">
    <property type="protein sequence ID" value="KAF3319940.1"/>
    <property type="molecule type" value="Genomic_DNA"/>
</dbReference>
<keyword evidence="5" id="KW-1185">Reference proteome</keyword>
<protein>
    <recommendedName>
        <fullName evidence="2">beta-amylase</fullName>
        <ecNumber evidence="2">3.2.1.2</ecNumber>
    </recommendedName>
</protein>
<proteinExistence type="predicted"/>
<evidence type="ECO:0000256" key="2">
    <source>
        <dbReference type="ARBA" id="ARBA00012594"/>
    </source>
</evidence>
<dbReference type="PRINTS" id="PR00842">
    <property type="entry name" value="GLHYDLASE14B"/>
</dbReference>
<comment type="caution">
    <text evidence="3">The sequence shown here is derived from an EMBL/GenBank/DDBJ whole genome shotgun (WGS) entry which is preliminary data.</text>
</comment>
<reference evidence="3" key="1">
    <citation type="submission" date="2020-01" db="EMBL/GenBank/DDBJ databases">
        <title>Genome sequence of Kobresia littledalei, the first chromosome-level genome in the family Cyperaceae.</title>
        <authorList>
            <person name="Qu G."/>
        </authorList>
    </citation>
    <scope>NUCLEOTIDE SEQUENCE</scope>
    <source>
        <strain evidence="3">C.B.Clarke</strain>
        <tissue evidence="3">Leaf</tissue>
    </source>
</reference>
<evidence type="ECO:0000256" key="1">
    <source>
        <dbReference type="ARBA" id="ARBA00000546"/>
    </source>
</evidence>
<dbReference type="Proteomes" id="UP000623129">
    <property type="component" value="Unassembled WGS sequence"/>
</dbReference>
<dbReference type="SUPFAM" id="SSF51445">
    <property type="entry name" value="(Trans)glycosidases"/>
    <property type="match status" value="1"/>
</dbReference>
<dbReference type="EC" id="3.2.1.2" evidence="2"/>
<dbReference type="InterPro" id="IPR017853">
    <property type="entry name" value="GH"/>
</dbReference>